<dbReference type="Gene3D" id="3.30.70.1120">
    <property type="entry name" value="TT1725-like"/>
    <property type="match status" value="1"/>
</dbReference>
<dbReference type="InterPro" id="IPR007546">
    <property type="entry name" value="DUF503"/>
</dbReference>
<dbReference type="Proteomes" id="UP000229681">
    <property type="component" value="Unassembled WGS sequence"/>
</dbReference>
<dbReference type="Pfam" id="PF04456">
    <property type="entry name" value="DUF503"/>
    <property type="match status" value="1"/>
</dbReference>
<dbReference type="PANTHER" id="PTHR36441:SF1">
    <property type="entry name" value="DUF503 DOMAIN-CONTAINING PROTEIN"/>
    <property type="match status" value="1"/>
</dbReference>
<sequence>MFIGICIIELHLPAVTSLKEKRGILKAILARLHREFNVSAAEVALHDVWQSASIGIATVSTSAAHASNLLENAIDWLEHNRPDLDMVAHSIEIVPFGTPSA</sequence>
<comment type="caution">
    <text evidence="2">The sequence shown here is derived from an EMBL/GenBank/DDBJ whole genome shotgun (WGS) entry which is preliminary data.</text>
</comment>
<evidence type="ECO:0000313" key="1">
    <source>
        <dbReference type="EMBL" id="PJF35621.1"/>
    </source>
</evidence>
<evidence type="ECO:0000313" key="4">
    <source>
        <dbReference type="Proteomes" id="UP000229681"/>
    </source>
</evidence>
<dbReference type="PANTHER" id="PTHR36441">
    <property type="entry name" value="HYPOTHETICAL CYTOSOLIC PROTEIN"/>
    <property type="match status" value="1"/>
</dbReference>
<name>A0A2M8PXY8_9CHLR</name>
<evidence type="ECO:0000313" key="3">
    <source>
        <dbReference type="Proteomes" id="UP000228947"/>
    </source>
</evidence>
<dbReference type="SUPFAM" id="SSF103007">
    <property type="entry name" value="Hypothetical protein TT1725"/>
    <property type="match status" value="1"/>
</dbReference>
<dbReference type="EMBL" id="PGTM01000130">
    <property type="protein sequence ID" value="PJF35621.1"/>
    <property type="molecule type" value="Genomic_DNA"/>
</dbReference>
<gene>
    <name evidence="1" type="ORF">CUN49_09620</name>
    <name evidence="2" type="ORF">CUN50_04245</name>
</gene>
<dbReference type="EMBL" id="PGTL01000018">
    <property type="protein sequence ID" value="PJF42425.1"/>
    <property type="molecule type" value="Genomic_DNA"/>
</dbReference>
<accession>A0A2M8PXY8</accession>
<dbReference type="Proteomes" id="UP000228947">
    <property type="component" value="Unassembled WGS sequence"/>
</dbReference>
<accession>A0A2M8PDJ6</accession>
<proteinExistence type="predicted"/>
<dbReference type="AlphaFoldDB" id="A0A2M8PXY8"/>
<protein>
    <submittedName>
        <fullName evidence="2">DUF503 domain-containing protein</fullName>
    </submittedName>
</protein>
<dbReference type="InterPro" id="IPR036746">
    <property type="entry name" value="TT1725-like_sf"/>
</dbReference>
<organism evidence="2 3">
    <name type="scientific">Candidatus Thermofonsia Clade 1 bacterium</name>
    <dbReference type="NCBI Taxonomy" id="2364210"/>
    <lineage>
        <taxon>Bacteria</taxon>
        <taxon>Bacillati</taxon>
        <taxon>Chloroflexota</taxon>
        <taxon>Candidatus Thermofontia</taxon>
        <taxon>Candidatus Thermofonsia Clade 1</taxon>
    </lineage>
</organism>
<reference evidence="3 4" key="1">
    <citation type="submission" date="2017-11" db="EMBL/GenBank/DDBJ databases">
        <title>Evolution of Phototrophy in the Chloroflexi Phylum Driven by Horizontal Gene Transfer.</title>
        <authorList>
            <person name="Ward L.M."/>
            <person name="Hemp J."/>
            <person name="Shih P.M."/>
            <person name="Mcglynn S.E."/>
            <person name="Fischer W."/>
        </authorList>
    </citation>
    <scope>NUCLEOTIDE SEQUENCE [LARGE SCALE GENOMIC DNA]</scope>
    <source>
        <strain evidence="2">CP1_1M</strain>
        <strain evidence="1">JP3_13</strain>
    </source>
</reference>
<evidence type="ECO:0000313" key="2">
    <source>
        <dbReference type="EMBL" id="PJF42425.1"/>
    </source>
</evidence>